<protein>
    <submittedName>
        <fullName evidence="1">Uncharacterized protein</fullName>
    </submittedName>
</protein>
<reference evidence="1 2" key="1">
    <citation type="submission" date="2018-06" db="EMBL/GenBank/DDBJ databases">
        <authorList>
            <consortium name="Pathogen Informatics"/>
            <person name="Doyle S."/>
        </authorList>
    </citation>
    <scope>NUCLEOTIDE SEQUENCE [LARGE SCALE GENOMIC DNA]</scope>
    <source>
        <strain evidence="1 2">NCTC10692</strain>
    </source>
</reference>
<gene>
    <name evidence="1" type="ORF">NCTC10692_04884</name>
</gene>
<dbReference type="EMBL" id="UGUV01000003">
    <property type="protein sequence ID" value="SUE72728.1"/>
    <property type="molecule type" value="Genomic_DNA"/>
</dbReference>
<evidence type="ECO:0000313" key="2">
    <source>
        <dbReference type="Proteomes" id="UP000255303"/>
    </source>
</evidence>
<accession>A0A379PLU8</accession>
<dbReference type="Proteomes" id="UP000255303">
    <property type="component" value="Unassembled WGS sequence"/>
</dbReference>
<dbReference type="RefSeq" id="WP_074860539.1">
    <property type="nucleotide sequence ID" value="NZ_UGUV01000003.1"/>
</dbReference>
<name>A0A379PLU8_ECTOL</name>
<sequence length="200" mass="23011">MSRKREKASVSDYRSLDVREIHRAGLLAGWRGDWQWKRGGEVVASIRITASHNRLQLVYQSRAAGADPVKHDYQVAIGWTPCHLGGERPWLHCPNCARRVAKLYGGAVFICRHCMRLNYPSQQASKRDRAMDRAWTLRHKLGCDAGPFDYPAEYIRRPKGMHQKTFARRIEQLSRIEAQAMADTVRTMQKLGIRIDRIVS</sequence>
<organism evidence="1 2">
    <name type="scientific">Ectopseudomonas oleovorans</name>
    <name type="common">Pseudomonas oleovorans</name>
    <dbReference type="NCBI Taxonomy" id="301"/>
    <lineage>
        <taxon>Bacteria</taxon>
        <taxon>Pseudomonadati</taxon>
        <taxon>Pseudomonadota</taxon>
        <taxon>Gammaproteobacteria</taxon>
        <taxon>Pseudomonadales</taxon>
        <taxon>Pseudomonadaceae</taxon>
        <taxon>Ectopseudomonas</taxon>
    </lineage>
</organism>
<dbReference type="AlphaFoldDB" id="A0A379PLU8"/>
<proteinExistence type="predicted"/>
<evidence type="ECO:0000313" key="1">
    <source>
        <dbReference type="EMBL" id="SUE72728.1"/>
    </source>
</evidence>